<name>A0A120AFW2_9GAMM</name>
<proteinExistence type="predicted"/>
<dbReference type="Pfam" id="PF06945">
    <property type="entry name" value="DUF1289"/>
    <property type="match status" value="1"/>
</dbReference>
<protein>
    <recommendedName>
        <fullName evidence="3">DUF1289 domain-containing protein</fullName>
    </recommendedName>
</protein>
<dbReference type="EMBL" id="JAJA02000001">
    <property type="protein sequence ID" value="KWS03620.1"/>
    <property type="molecule type" value="Genomic_DNA"/>
</dbReference>
<evidence type="ECO:0008006" key="3">
    <source>
        <dbReference type="Google" id="ProtNLM"/>
    </source>
</evidence>
<dbReference type="PANTHER" id="PTHR35175">
    <property type="entry name" value="DUF1289 DOMAIN-CONTAINING PROTEIN"/>
    <property type="match status" value="1"/>
</dbReference>
<dbReference type="Proteomes" id="UP000023435">
    <property type="component" value="Unassembled WGS sequence"/>
</dbReference>
<dbReference type="AlphaFoldDB" id="A0A120AFW2"/>
<reference evidence="1 2" key="1">
    <citation type="journal article" date="2014" name="Genome Announc.">
        <title>Draft Genome Sequence of Lysobacter capsici AZ78, a Bacterium Antagonistic to Plant-Pathogenic Oomycetes.</title>
        <authorList>
            <person name="Puopolo G."/>
            <person name="Sonego P."/>
            <person name="Engelen K."/>
            <person name="Pertot I."/>
        </authorList>
    </citation>
    <scope>NUCLEOTIDE SEQUENCE [LARGE SCALE GENOMIC DNA]</scope>
    <source>
        <strain evidence="1 2">AZ78</strain>
    </source>
</reference>
<keyword evidence="2" id="KW-1185">Reference proteome</keyword>
<gene>
    <name evidence="1" type="ORF">AZ78_1168</name>
</gene>
<evidence type="ECO:0000313" key="2">
    <source>
        <dbReference type="Proteomes" id="UP000023435"/>
    </source>
</evidence>
<dbReference type="PANTHER" id="PTHR35175:SF2">
    <property type="entry name" value="DUF1289 DOMAIN-CONTAINING PROTEIN"/>
    <property type="match status" value="1"/>
</dbReference>
<sequence>MASVDDMTTFRAVLSPCIGICQLGDDGLCEGCLRTTAEIARWSQMNDDERLRLMEDVLPLRESRVR</sequence>
<organism evidence="1 2">
    <name type="scientific">Lysobacter capsici AZ78</name>
    <dbReference type="NCBI Taxonomy" id="1444315"/>
    <lineage>
        <taxon>Bacteria</taxon>
        <taxon>Pseudomonadati</taxon>
        <taxon>Pseudomonadota</taxon>
        <taxon>Gammaproteobacteria</taxon>
        <taxon>Lysobacterales</taxon>
        <taxon>Lysobacteraceae</taxon>
        <taxon>Lysobacter</taxon>
    </lineage>
</organism>
<accession>A0A120AFW2</accession>
<dbReference type="InterPro" id="IPR010710">
    <property type="entry name" value="DUF1289"/>
</dbReference>
<comment type="caution">
    <text evidence="1">The sequence shown here is derived from an EMBL/GenBank/DDBJ whole genome shotgun (WGS) entry which is preliminary data.</text>
</comment>
<evidence type="ECO:0000313" key="1">
    <source>
        <dbReference type="EMBL" id="KWS03620.1"/>
    </source>
</evidence>